<dbReference type="GO" id="GO:0007165">
    <property type="term" value="P:signal transduction"/>
    <property type="evidence" value="ECO:0007669"/>
    <property type="project" value="InterPro"/>
</dbReference>
<dbReference type="Gene3D" id="3.50.7.10">
    <property type="entry name" value="GroEL"/>
    <property type="match status" value="1"/>
</dbReference>
<comment type="similarity">
    <text evidence="1">Belongs to the chaperonin (HSP60) family.</text>
</comment>
<evidence type="ECO:0000256" key="1">
    <source>
        <dbReference type="ARBA" id="ARBA00006607"/>
    </source>
</evidence>
<keyword evidence="2" id="KW-0143">Chaperone</keyword>
<organism evidence="5 6">
    <name type="scientific">Bondarzewia mesenterica</name>
    <dbReference type="NCBI Taxonomy" id="1095465"/>
    <lineage>
        <taxon>Eukaryota</taxon>
        <taxon>Fungi</taxon>
        <taxon>Dikarya</taxon>
        <taxon>Basidiomycota</taxon>
        <taxon>Agaricomycotina</taxon>
        <taxon>Agaricomycetes</taxon>
        <taxon>Russulales</taxon>
        <taxon>Bondarzewiaceae</taxon>
        <taxon>Bondarzewia</taxon>
    </lineage>
</organism>
<feature type="region of interest" description="Disordered" evidence="3">
    <location>
        <begin position="23"/>
        <end position="44"/>
    </location>
</feature>
<proteinExistence type="inferred from homology"/>
<dbReference type="PROSITE" id="PS50885">
    <property type="entry name" value="HAMP"/>
    <property type="match status" value="1"/>
</dbReference>
<dbReference type="GO" id="GO:0140662">
    <property type="term" value="F:ATP-dependent protein folding chaperone"/>
    <property type="evidence" value="ECO:0007669"/>
    <property type="project" value="InterPro"/>
</dbReference>
<dbReference type="InterPro" id="IPR027413">
    <property type="entry name" value="GROEL-like_equatorial_sf"/>
</dbReference>
<dbReference type="AlphaFoldDB" id="A0A4S4M0R9"/>
<dbReference type="InterPro" id="IPR003660">
    <property type="entry name" value="HAMP_dom"/>
</dbReference>
<protein>
    <recommendedName>
        <fullName evidence="4">HAMP domain-containing protein</fullName>
    </recommendedName>
</protein>
<evidence type="ECO:0000256" key="3">
    <source>
        <dbReference type="SAM" id="MobiDB-lite"/>
    </source>
</evidence>
<evidence type="ECO:0000259" key="4">
    <source>
        <dbReference type="PROSITE" id="PS50885"/>
    </source>
</evidence>
<name>A0A4S4M0R9_9AGAM</name>
<dbReference type="SMR" id="A0A4S4M0R9"/>
<evidence type="ECO:0000256" key="2">
    <source>
        <dbReference type="ARBA" id="ARBA00023186"/>
    </source>
</evidence>
<comment type="caution">
    <text evidence="5">The sequence shown here is derived from an EMBL/GenBank/DDBJ whole genome shotgun (WGS) entry which is preliminary data.</text>
</comment>
<dbReference type="SUPFAM" id="SSF52029">
    <property type="entry name" value="GroEL apical domain-like"/>
    <property type="match status" value="1"/>
</dbReference>
<dbReference type="InterPro" id="IPR001844">
    <property type="entry name" value="Cpn60/GroEL"/>
</dbReference>
<sequence>MYTRSRTPSPLLQHFLQPLSGGHYPRELSPLPPRPPSLRASSGPLEPVFQLPLLSPENPNPFIPPSPIPGVDLTPHILPPLEHVQIYAHQSFHLNPDAPPFLPAPPAQPIPPFPSATIPNHHLLHRDPAPSAGLRCPSFPPYSEYANPRFFRSDEPWIPVPGRPTYSQFGHDVWSSLMIQHVHEVKDSTPPHPDSNEPFTGMDPDVSLSSAIPMLTGRYQKDLNAVKNLLARDVTRISQEVRIEGKLGSQAAILDVEVRNIAHLTKAVTLGDLLKQIDVDAGGEILDLENTVNGVAVRLRALAAEVTRATLEVGSQDDVTIAKSITLKDKFENLGARLIQNVAQKINKFAGDGIRLCNPMDLCRGAQAAIEWIVEFILKNTKMVTATAEIAQVATISVNDDIHVGNLIAQVMEKVGKEGVIIVKEGRMVENDIETTEGMCFDRGFISPYFIMDVKVQKVEFVKSLFLLSEKKFFLLQDILPFLDTAAHARQPLLIIVEDVDGKALAACILNKLRG</sequence>
<dbReference type="EMBL" id="SGPL01000071">
    <property type="protein sequence ID" value="THH18584.1"/>
    <property type="molecule type" value="Genomic_DNA"/>
</dbReference>
<dbReference type="Gene3D" id="1.10.560.10">
    <property type="entry name" value="GroEL-like equatorial domain"/>
    <property type="match status" value="1"/>
</dbReference>
<dbReference type="PANTHER" id="PTHR45633">
    <property type="entry name" value="60 KDA HEAT SHOCK PROTEIN, MITOCHONDRIAL"/>
    <property type="match status" value="1"/>
</dbReference>
<accession>A0A4S4M0R9</accession>
<dbReference type="GO" id="GO:0042026">
    <property type="term" value="P:protein refolding"/>
    <property type="evidence" value="ECO:0007669"/>
    <property type="project" value="InterPro"/>
</dbReference>
<evidence type="ECO:0000313" key="6">
    <source>
        <dbReference type="Proteomes" id="UP000310158"/>
    </source>
</evidence>
<reference evidence="5 6" key="1">
    <citation type="submission" date="2019-02" db="EMBL/GenBank/DDBJ databases">
        <title>Genome sequencing of the rare red list fungi Bondarzewia mesenterica.</title>
        <authorList>
            <person name="Buettner E."/>
            <person name="Kellner H."/>
        </authorList>
    </citation>
    <scope>NUCLEOTIDE SEQUENCE [LARGE SCALE GENOMIC DNA]</scope>
    <source>
        <strain evidence="5 6">DSM 108281</strain>
    </source>
</reference>
<dbReference type="OrthoDB" id="1733909at2759"/>
<dbReference type="GO" id="GO:0016020">
    <property type="term" value="C:membrane"/>
    <property type="evidence" value="ECO:0007669"/>
    <property type="project" value="InterPro"/>
</dbReference>
<evidence type="ECO:0000313" key="5">
    <source>
        <dbReference type="EMBL" id="THH18584.1"/>
    </source>
</evidence>
<feature type="domain" description="HAMP" evidence="4">
    <location>
        <begin position="258"/>
        <end position="304"/>
    </location>
</feature>
<dbReference type="SUPFAM" id="SSF48592">
    <property type="entry name" value="GroEL equatorial domain-like"/>
    <property type="match status" value="1"/>
</dbReference>
<keyword evidence="6" id="KW-1185">Reference proteome</keyword>
<dbReference type="InterPro" id="IPR027409">
    <property type="entry name" value="GroEL-like_apical_dom_sf"/>
</dbReference>
<dbReference type="Proteomes" id="UP000310158">
    <property type="component" value="Unassembled WGS sequence"/>
</dbReference>
<gene>
    <name evidence="5" type="ORF">EW146_g2431</name>
</gene>